<keyword evidence="1" id="KW-0812">Transmembrane</keyword>
<sequence>MTGSPRAVLCAIGVALVLASVALGIAVRGGPAGPDVALRDRARELGPLFVQAADVVSFLLSPGMAVITVVSLGLRAILARELLVFKAAVLLGVAWCTILLRFGYDRVRPVVFDLPSYPSGHVTAVTAVAFTGVVLCAHLARRHLRKAVLLAVVAVVLTAASRVALTMHWFTDTVGAALATTGVGLLAALVLRLLPWPGGPRPAGPAGRRRVEP</sequence>
<feature type="transmembrane region" description="Helical" evidence="1">
    <location>
        <begin position="176"/>
        <end position="194"/>
    </location>
</feature>
<name>K0JVT4_SACES</name>
<dbReference type="RefSeq" id="WP_015099032.1">
    <property type="nucleotide sequence ID" value="NC_019673.1"/>
</dbReference>
<gene>
    <name evidence="3" type="ordered locus">BN6_15960</name>
</gene>
<dbReference type="Gene3D" id="1.20.144.10">
    <property type="entry name" value="Phosphatidic acid phosphatase type 2/haloperoxidase"/>
    <property type="match status" value="1"/>
</dbReference>
<feature type="transmembrane region" description="Helical" evidence="1">
    <location>
        <begin position="147"/>
        <end position="170"/>
    </location>
</feature>
<evidence type="ECO:0000256" key="1">
    <source>
        <dbReference type="SAM" id="Phobius"/>
    </source>
</evidence>
<accession>K0JVT4</accession>
<evidence type="ECO:0000313" key="3">
    <source>
        <dbReference type="EMBL" id="CCH28919.1"/>
    </source>
</evidence>
<organism evidence="3 4">
    <name type="scientific">Saccharothrix espanaensis (strain ATCC 51144 / DSM 44229 / JCM 9112 / NBRC 15066 / NRRL 15764)</name>
    <dbReference type="NCBI Taxonomy" id="1179773"/>
    <lineage>
        <taxon>Bacteria</taxon>
        <taxon>Bacillati</taxon>
        <taxon>Actinomycetota</taxon>
        <taxon>Actinomycetes</taxon>
        <taxon>Pseudonocardiales</taxon>
        <taxon>Pseudonocardiaceae</taxon>
        <taxon>Saccharothrix</taxon>
    </lineage>
</organism>
<dbReference type="InterPro" id="IPR000326">
    <property type="entry name" value="PAP2/HPO"/>
</dbReference>
<evidence type="ECO:0000313" key="4">
    <source>
        <dbReference type="Proteomes" id="UP000006281"/>
    </source>
</evidence>
<dbReference type="Pfam" id="PF01569">
    <property type="entry name" value="PAP2"/>
    <property type="match status" value="1"/>
</dbReference>
<dbReference type="STRING" id="1179773.BN6_15960"/>
<dbReference type="EMBL" id="HE804045">
    <property type="protein sequence ID" value="CCH28919.1"/>
    <property type="molecule type" value="Genomic_DNA"/>
</dbReference>
<dbReference type="AlphaFoldDB" id="K0JVT4"/>
<dbReference type="BioCyc" id="SESP1179773:BN6_RS07840-MONOMER"/>
<reference evidence="3 4" key="1">
    <citation type="journal article" date="2012" name="BMC Genomics">
        <title>Complete genome sequence of Saccharothrix espanaensis DSM 44229T and comparison to the other completely sequenced Pseudonocardiaceae.</title>
        <authorList>
            <person name="Strobel T."/>
            <person name="Al-Dilaimi A."/>
            <person name="Blom J."/>
            <person name="Gessner A."/>
            <person name="Kalinowski J."/>
            <person name="Luzhetska M."/>
            <person name="Puhler A."/>
            <person name="Szczepanowski R."/>
            <person name="Bechthold A."/>
            <person name="Ruckert C."/>
        </authorList>
    </citation>
    <scope>NUCLEOTIDE SEQUENCE [LARGE SCALE GENOMIC DNA]</scope>
    <source>
        <strain evidence="4">ATCC 51144 / DSM 44229 / JCM 9112 / NBRC 15066 / NRRL 15764</strain>
    </source>
</reference>
<feature type="transmembrane region" description="Helical" evidence="1">
    <location>
        <begin position="122"/>
        <end position="140"/>
    </location>
</feature>
<evidence type="ECO:0000259" key="2">
    <source>
        <dbReference type="SMART" id="SM00014"/>
    </source>
</evidence>
<dbReference type="KEGG" id="sesp:BN6_15960"/>
<proteinExistence type="predicted"/>
<dbReference type="PATRIC" id="fig|1179773.3.peg.1599"/>
<feature type="transmembrane region" description="Helical" evidence="1">
    <location>
        <begin position="48"/>
        <end position="70"/>
    </location>
</feature>
<dbReference type="InterPro" id="IPR036938">
    <property type="entry name" value="PAP2/HPO_sf"/>
</dbReference>
<protein>
    <submittedName>
        <fullName evidence="3">Putative secreted protein</fullName>
    </submittedName>
</protein>
<dbReference type="SMART" id="SM00014">
    <property type="entry name" value="acidPPc"/>
    <property type="match status" value="1"/>
</dbReference>
<dbReference type="eggNOG" id="COG0671">
    <property type="taxonomic scope" value="Bacteria"/>
</dbReference>
<dbReference type="SUPFAM" id="SSF48317">
    <property type="entry name" value="Acid phosphatase/Vanadium-dependent haloperoxidase"/>
    <property type="match status" value="1"/>
</dbReference>
<keyword evidence="1" id="KW-0472">Membrane</keyword>
<keyword evidence="1" id="KW-1133">Transmembrane helix</keyword>
<dbReference type="Proteomes" id="UP000006281">
    <property type="component" value="Chromosome"/>
</dbReference>
<feature type="domain" description="Phosphatidic acid phosphatase type 2/haloperoxidase" evidence="2">
    <location>
        <begin position="83"/>
        <end position="188"/>
    </location>
</feature>
<feature type="transmembrane region" description="Helical" evidence="1">
    <location>
        <begin position="82"/>
        <end position="102"/>
    </location>
</feature>
<keyword evidence="4" id="KW-1185">Reference proteome</keyword>
<dbReference type="OrthoDB" id="3690019at2"/>
<dbReference type="HOGENOM" id="CLU_1325717_0_0_11"/>